<dbReference type="NCBIfam" id="TIGR01551">
    <property type="entry name" value="major_capsid_P2"/>
    <property type="match status" value="1"/>
</dbReference>
<dbReference type="RefSeq" id="WP_064514969.1">
    <property type="nucleotide sequence ID" value="NZ_CP010029.1"/>
</dbReference>
<dbReference type="EMBL" id="CP010029">
    <property type="protein sequence ID" value="ANI30005.1"/>
    <property type="molecule type" value="Genomic_DNA"/>
</dbReference>
<protein>
    <submittedName>
        <fullName evidence="2">Capsid protein</fullName>
    </submittedName>
</protein>
<gene>
    <name evidence="2" type="ORF">PL78_09255</name>
</gene>
<dbReference type="Pfam" id="PF05125">
    <property type="entry name" value="Phage_cap_P2"/>
    <property type="match status" value="1"/>
</dbReference>
<evidence type="ECO:0000256" key="1">
    <source>
        <dbReference type="SAM" id="MobiDB-lite"/>
    </source>
</evidence>
<dbReference type="Proteomes" id="UP000266744">
    <property type="component" value="Chromosome"/>
</dbReference>
<proteinExistence type="predicted"/>
<feature type="compositionally biased region" description="Polar residues" evidence="1">
    <location>
        <begin position="92"/>
        <end position="101"/>
    </location>
</feature>
<evidence type="ECO:0000313" key="2">
    <source>
        <dbReference type="EMBL" id="ANI30005.1"/>
    </source>
</evidence>
<name>A0ABN4PVT6_YERET</name>
<sequence>MKNTTRSKYKQFVQQVAALNALSDVTDVEAKFTVEPSVAQKLETKQQESSTFLSKINVYPVDEKEGDKIGLGIERPIASTTNTHEKEREPTDPTSLDSNGYKCGQTNFDTALPYAKLDMWAKFPDFQIRIRDSIVKRQALDRIMIGFNGKARAKTSDPTENPLLQDVNRGWLQAVREDAPEHVMDKIVDEDGKVVSAKIRIGKGGDYNNMDALVMSAVNELVESWFQDDTELVAICGRSLLADKYFPIVNQIQPNSETMAADLIISQKRIGGLPAVRAPHFPPDTILITRLDNLSIYWQDGTRRRAIIDNPKRDRVENFESVNEAYVIEDFGCVALIENIQLGDFSAPVIPDAPTGE</sequence>
<feature type="region of interest" description="Disordered" evidence="1">
    <location>
        <begin position="72"/>
        <end position="101"/>
    </location>
</feature>
<organism evidence="2 3">
    <name type="scientific">Yersinia entomophaga</name>
    <dbReference type="NCBI Taxonomy" id="935293"/>
    <lineage>
        <taxon>Bacteria</taxon>
        <taxon>Pseudomonadati</taxon>
        <taxon>Pseudomonadota</taxon>
        <taxon>Gammaproteobacteria</taxon>
        <taxon>Enterobacterales</taxon>
        <taxon>Yersiniaceae</taxon>
        <taxon>Yersinia</taxon>
    </lineage>
</organism>
<reference evidence="3" key="1">
    <citation type="journal article" date="2016" name="Toxins">
        <title>The Draft Genome Sequence of the Yersinia entomophaga Entomopathogenic Type Strain MH96T.</title>
        <authorList>
            <person name="Hurst M.R."/>
            <person name="Beattie A."/>
            <person name="Altermann E."/>
            <person name="Moraga R.M."/>
            <person name="Harper L.A."/>
            <person name="Calder J."/>
            <person name="Laugraud A."/>
        </authorList>
    </citation>
    <scope>NUCLEOTIDE SEQUENCE [LARGE SCALE GENOMIC DNA]</scope>
    <source>
        <strain evidence="3">MH96</strain>
    </source>
</reference>
<keyword evidence="3" id="KW-1185">Reference proteome</keyword>
<accession>A0ABN4PVT6</accession>
<evidence type="ECO:0000313" key="3">
    <source>
        <dbReference type="Proteomes" id="UP000266744"/>
    </source>
</evidence>
<dbReference type="InterPro" id="IPR006441">
    <property type="entry name" value="Phage_P2_GpN"/>
</dbReference>